<dbReference type="GO" id="GO:0016020">
    <property type="term" value="C:membrane"/>
    <property type="evidence" value="ECO:0007669"/>
    <property type="project" value="UniProtKB-SubCell"/>
</dbReference>
<evidence type="ECO:0000256" key="5">
    <source>
        <dbReference type="SAM" id="Phobius"/>
    </source>
</evidence>
<evidence type="ECO:0000256" key="2">
    <source>
        <dbReference type="ARBA" id="ARBA00022692"/>
    </source>
</evidence>
<feature type="transmembrane region" description="Helical" evidence="5">
    <location>
        <begin position="319"/>
        <end position="343"/>
    </location>
</feature>
<evidence type="ECO:0000259" key="6">
    <source>
        <dbReference type="Pfam" id="PF04932"/>
    </source>
</evidence>
<dbReference type="EMBL" id="UGPB01000001">
    <property type="protein sequence ID" value="STY29743.1"/>
    <property type="molecule type" value="Genomic_DNA"/>
</dbReference>
<dbReference type="Proteomes" id="UP000255297">
    <property type="component" value="Unassembled WGS sequence"/>
</dbReference>
<accession>A0A378LSI5</accession>
<dbReference type="PANTHER" id="PTHR37422:SF13">
    <property type="entry name" value="LIPOPOLYSACCHARIDE BIOSYNTHESIS PROTEIN PA4999-RELATED"/>
    <property type="match status" value="1"/>
</dbReference>
<proteinExistence type="predicted"/>
<keyword evidence="2 5" id="KW-0812">Transmembrane</keyword>
<sequence length="416" mass="47584">MRLSFLDEKNSPFVPAFLVLLVFFTPISTSIKSILLIVTPLVILLTPYYRHLLYYAFKTIWVRAAFLLFLFVLIACFWSEATFSLQYNIINKYSKLLFLPIFAVGFARPKTRLWVLNAYIIVMLLTCICSIIKSFTILFIYHPDPGQVFFNHIITGFMVALGVYFAGLLAFDKSKSRRWRILYLSMVVLGSYQTFFINPGRTGYIIYGILATLFIVQKFPLKKAFIGLVLFTVAIGLTFILSPVMKEGTRALMNDIKLLKHHQADTSLGFRIQFHQYAQSLFEKHPILGVGTGGFQYNFVKDQPIPSWGHKLNEPHSQYWLTLSELGLVGMCFFLLFIGSLFITTFQLEEMKPFLLGFLVSFCVLCFSDTIFCYSTIGHLLIIFSSMCFGEIIQRKAVAQDFEGVAPRNFELGISC</sequence>
<gene>
    <name evidence="7" type="ORF">NCTC11532_01941</name>
</gene>
<feature type="transmembrane region" description="Helical" evidence="5">
    <location>
        <begin position="12"/>
        <end position="28"/>
    </location>
</feature>
<feature type="transmembrane region" description="Helical" evidence="5">
    <location>
        <begin position="148"/>
        <end position="169"/>
    </location>
</feature>
<keyword evidence="8" id="KW-1185">Reference proteome</keyword>
<evidence type="ECO:0000313" key="7">
    <source>
        <dbReference type="EMBL" id="STY29743.1"/>
    </source>
</evidence>
<protein>
    <submittedName>
        <fullName evidence="7">O-antigen biosynthesis protein</fullName>
    </submittedName>
</protein>
<feature type="transmembrane region" description="Helical" evidence="5">
    <location>
        <begin position="228"/>
        <end position="245"/>
    </location>
</feature>
<evidence type="ECO:0000256" key="1">
    <source>
        <dbReference type="ARBA" id="ARBA00004141"/>
    </source>
</evidence>
<feature type="domain" description="O-antigen ligase-related" evidence="6">
    <location>
        <begin position="199"/>
        <end position="335"/>
    </location>
</feature>
<keyword evidence="3 5" id="KW-1133">Transmembrane helix</keyword>
<dbReference type="OrthoDB" id="9795248at2"/>
<comment type="subcellular location">
    <subcellularLocation>
        <location evidence="1">Membrane</location>
        <topology evidence="1">Multi-pass membrane protein</topology>
    </subcellularLocation>
</comment>
<evidence type="ECO:0000256" key="3">
    <source>
        <dbReference type="ARBA" id="ARBA00022989"/>
    </source>
</evidence>
<dbReference type="RefSeq" id="WP_051635511.1">
    <property type="nucleotide sequence ID" value="NZ_CAAAIS010000001.1"/>
</dbReference>
<evidence type="ECO:0000256" key="4">
    <source>
        <dbReference type="ARBA" id="ARBA00023136"/>
    </source>
</evidence>
<dbReference type="InterPro" id="IPR007016">
    <property type="entry name" value="O-antigen_ligase-rel_domated"/>
</dbReference>
<organism evidence="7 8">
    <name type="scientific">Legionella wadsworthii</name>
    <dbReference type="NCBI Taxonomy" id="28088"/>
    <lineage>
        <taxon>Bacteria</taxon>
        <taxon>Pseudomonadati</taxon>
        <taxon>Pseudomonadota</taxon>
        <taxon>Gammaproteobacteria</taxon>
        <taxon>Legionellales</taxon>
        <taxon>Legionellaceae</taxon>
        <taxon>Legionella</taxon>
    </lineage>
</organism>
<keyword evidence="4 5" id="KW-0472">Membrane</keyword>
<feature type="transmembrane region" description="Helical" evidence="5">
    <location>
        <begin position="60"/>
        <end position="83"/>
    </location>
</feature>
<name>A0A378LSI5_9GAMM</name>
<reference evidence="7 8" key="1">
    <citation type="submission" date="2018-06" db="EMBL/GenBank/DDBJ databases">
        <authorList>
            <consortium name="Pathogen Informatics"/>
            <person name="Doyle S."/>
        </authorList>
    </citation>
    <scope>NUCLEOTIDE SEQUENCE [LARGE SCALE GENOMIC DNA]</scope>
    <source>
        <strain evidence="7 8">NCTC11532</strain>
    </source>
</reference>
<dbReference type="Pfam" id="PF04932">
    <property type="entry name" value="Wzy_C"/>
    <property type="match status" value="1"/>
</dbReference>
<feature type="transmembrane region" description="Helical" evidence="5">
    <location>
        <begin position="355"/>
        <end position="377"/>
    </location>
</feature>
<dbReference type="PANTHER" id="PTHR37422">
    <property type="entry name" value="TEICHURONIC ACID BIOSYNTHESIS PROTEIN TUAE"/>
    <property type="match status" value="1"/>
</dbReference>
<feature type="transmembrane region" description="Helical" evidence="5">
    <location>
        <begin position="34"/>
        <end position="53"/>
    </location>
</feature>
<dbReference type="STRING" id="1122170.GCA_000701265_00545"/>
<dbReference type="AlphaFoldDB" id="A0A378LSI5"/>
<feature type="transmembrane region" description="Helical" evidence="5">
    <location>
        <begin position="119"/>
        <end position="142"/>
    </location>
</feature>
<feature type="transmembrane region" description="Helical" evidence="5">
    <location>
        <begin position="204"/>
        <end position="221"/>
    </location>
</feature>
<dbReference type="InterPro" id="IPR051533">
    <property type="entry name" value="WaaL-like"/>
</dbReference>
<evidence type="ECO:0000313" key="8">
    <source>
        <dbReference type="Proteomes" id="UP000255297"/>
    </source>
</evidence>